<feature type="domain" description="Sigma-54 factor interaction" evidence="6">
    <location>
        <begin position="84"/>
        <end position="318"/>
    </location>
</feature>
<feature type="compositionally biased region" description="Acidic residues" evidence="5">
    <location>
        <begin position="858"/>
        <end position="868"/>
    </location>
</feature>
<keyword evidence="3" id="KW-0067">ATP-binding</keyword>
<evidence type="ECO:0000313" key="9">
    <source>
        <dbReference type="Proteomes" id="UP000215459"/>
    </source>
</evidence>
<dbReference type="SUPFAM" id="SSF52540">
    <property type="entry name" value="P-loop containing nucleoside triphosphate hydrolases"/>
    <property type="match status" value="1"/>
</dbReference>
<dbReference type="Proteomes" id="UP000215459">
    <property type="component" value="Unassembled WGS sequence"/>
</dbReference>
<dbReference type="PROSITE" id="PS00675">
    <property type="entry name" value="SIGMA54_INTERACT_1"/>
    <property type="match status" value="1"/>
</dbReference>
<evidence type="ECO:0000259" key="6">
    <source>
        <dbReference type="PROSITE" id="PS50045"/>
    </source>
</evidence>
<dbReference type="PROSITE" id="PS51096">
    <property type="entry name" value="PTS_EIIA_TYPE_4"/>
    <property type="match status" value="1"/>
</dbReference>
<dbReference type="GO" id="GO:0005524">
    <property type="term" value="F:ATP binding"/>
    <property type="evidence" value="ECO:0007669"/>
    <property type="project" value="UniProtKB-KW"/>
</dbReference>
<evidence type="ECO:0008006" key="10">
    <source>
        <dbReference type="Google" id="ProtNLM"/>
    </source>
</evidence>
<dbReference type="Gene3D" id="3.40.50.300">
    <property type="entry name" value="P-loop containing nucleotide triphosphate hydrolases"/>
    <property type="match status" value="1"/>
</dbReference>
<keyword evidence="9" id="KW-1185">Reference proteome</keyword>
<evidence type="ECO:0000256" key="1">
    <source>
        <dbReference type="ARBA" id="ARBA00022679"/>
    </source>
</evidence>
<feature type="region of interest" description="Disordered" evidence="5">
    <location>
        <begin position="852"/>
        <end position="876"/>
    </location>
</feature>
<dbReference type="OrthoDB" id="9771372at2"/>
<proteinExistence type="predicted"/>
<dbReference type="SUPFAM" id="SSF53062">
    <property type="entry name" value="PTS system fructose IIA component-like"/>
    <property type="match status" value="1"/>
</dbReference>
<dbReference type="InterPro" id="IPR025662">
    <property type="entry name" value="Sigma_54_int_dom_ATP-bd_1"/>
</dbReference>
<dbReference type="PROSITE" id="PS50045">
    <property type="entry name" value="SIGMA54_INTERACT_4"/>
    <property type="match status" value="1"/>
</dbReference>
<dbReference type="RefSeq" id="WP_094265101.1">
    <property type="nucleotide sequence ID" value="NZ_NOWF01000008.1"/>
</dbReference>
<dbReference type="CDD" id="cd00009">
    <property type="entry name" value="AAA"/>
    <property type="match status" value="1"/>
</dbReference>
<dbReference type="SMART" id="SM00382">
    <property type="entry name" value="AAA"/>
    <property type="match status" value="1"/>
</dbReference>
<dbReference type="SUPFAM" id="SSF46785">
    <property type="entry name" value="Winged helix' DNA-binding domain"/>
    <property type="match status" value="1"/>
</dbReference>
<accession>A0A235B3V4</accession>
<evidence type="ECO:0000313" key="8">
    <source>
        <dbReference type="EMBL" id="OYD06902.1"/>
    </source>
</evidence>
<gene>
    <name evidence="8" type="ORF">CHM34_13250</name>
</gene>
<dbReference type="GO" id="GO:0016740">
    <property type="term" value="F:transferase activity"/>
    <property type="evidence" value="ECO:0007669"/>
    <property type="project" value="UniProtKB-KW"/>
</dbReference>
<dbReference type="InterPro" id="IPR004701">
    <property type="entry name" value="PTS_EIIA_man-typ"/>
</dbReference>
<dbReference type="InterPro" id="IPR027417">
    <property type="entry name" value="P-loop_NTPase"/>
</dbReference>
<dbReference type="PANTHER" id="PTHR32071:SF38">
    <property type="entry name" value="PSP OPERON TRANSCRIPTIONAL ACTIVATOR"/>
    <property type="match status" value="1"/>
</dbReference>
<organism evidence="8 9">
    <name type="scientific">Paludifilum halophilum</name>
    <dbReference type="NCBI Taxonomy" id="1642702"/>
    <lineage>
        <taxon>Bacteria</taxon>
        <taxon>Bacillati</taxon>
        <taxon>Bacillota</taxon>
        <taxon>Bacilli</taxon>
        <taxon>Bacillales</taxon>
        <taxon>Thermoactinomycetaceae</taxon>
        <taxon>Paludifilum</taxon>
    </lineage>
</organism>
<dbReference type="InterPro" id="IPR036662">
    <property type="entry name" value="PTS_EIIA_man-typ_sf"/>
</dbReference>
<dbReference type="EMBL" id="NOWF01000008">
    <property type="protein sequence ID" value="OYD06902.1"/>
    <property type="molecule type" value="Genomic_DNA"/>
</dbReference>
<dbReference type="Pfam" id="PF03610">
    <property type="entry name" value="EIIA-man"/>
    <property type="match status" value="1"/>
</dbReference>
<reference evidence="8 9" key="1">
    <citation type="submission" date="2017-07" db="EMBL/GenBank/DDBJ databases">
        <title>The genome sequence of Paludifilum halophilum highlights mechanisms for microbial adaptation to high salt environemnts.</title>
        <authorList>
            <person name="Belbahri L."/>
        </authorList>
    </citation>
    <scope>NUCLEOTIDE SEQUENCE [LARGE SCALE GENOMIC DNA]</scope>
    <source>
        <strain evidence="8 9">DSM 102817</strain>
    </source>
</reference>
<dbReference type="InterPro" id="IPR036634">
    <property type="entry name" value="PRD_sf"/>
</dbReference>
<dbReference type="Gene3D" id="3.40.50.510">
    <property type="entry name" value="Phosphotransferase system, mannose-type IIA component"/>
    <property type="match status" value="1"/>
</dbReference>
<dbReference type="GO" id="GO:0003677">
    <property type="term" value="F:DNA binding"/>
    <property type="evidence" value="ECO:0007669"/>
    <property type="project" value="UniProtKB-KW"/>
</dbReference>
<comment type="caution">
    <text evidence="8">The sequence shown here is derived from an EMBL/GenBank/DDBJ whole genome shotgun (WGS) entry which is preliminary data.</text>
</comment>
<keyword evidence="2" id="KW-0547">Nucleotide-binding</keyword>
<name>A0A235B3V4_9BACL</name>
<evidence type="ECO:0000259" key="7">
    <source>
        <dbReference type="PROSITE" id="PS51096"/>
    </source>
</evidence>
<dbReference type="SUPFAM" id="SSF63520">
    <property type="entry name" value="PTS-regulatory domain, PRD"/>
    <property type="match status" value="1"/>
</dbReference>
<dbReference type="InterPro" id="IPR002078">
    <property type="entry name" value="Sigma_54_int"/>
</dbReference>
<dbReference type="InterPro" id="IPR003593">
    <property type="entry name" value="AAA+_ATPase"/>
</dbReference>
<dbReference type="InterPro" id="IPR036390">
    <property type="entry name" value="WH_DNA-bd_sf"/>
</dbReference>
<evidence type="ECO:0000256" key="4">
    <source>
        <dbReference type="ARBA" id="ARBA00023125"/>
    </source>
</evidence>
<feature type="domain" description="PTS EIIA type-4" evidence="7">
    <location>
        <begin position="535"/>
        <end position="659"/>
    </location>
</feature>
<dbReference type="GO" id="GO:0006355">
    <property type="term" value="P:regulation of DNA-templated transcription"/>
    <property type="evidence" value="ECO:0007669"/>
    <property type="project" value="InterPro"/>
</dbReference>
<evidence type="ECO:0000256" key="3">
    <source>
        <dbReference type="ARBA" id="ARBA00022840"/>
    </source>
</evidence>
<dbReference type="GO" id="GO:0016020">
    <property type="term" value="C:membrane"/>
    <property type="evidence" value="ECO:0007669"/>
    <property type="project" value="InterPro"/>
</dbReference>
<dbReference type="GO" id="GO:0009401">
    <property type="term" value="P:phosphoenolpyruvate-dependent sugar phosphotransferase system"/>
    <property type="evidence" value="ECO:0007669"/>
    <property type="project" value="InterPro"/>
</dbReference>
<evidence type="ECO:0000256" key="2">
    <source>
        <dbReference type="ARBA" id="ARBA00022741"/>
    </source>
</evidence>
<protein>
    <recommendedName>
        <fullName evidence="10">Sigma-54 factor interaction domain-containing protein</fullName>
    </recommendedName>
</protein>
<sequence length="910" mass="101762">MNQLNRVEYRLQQFFNQYRQGCSAKEIGKQLQLDRSTASRYLNELVKKERARKVPGRPVLYLPAKTGDPALELEDRWRERFPSLVGARDSLRPHLEEAMAALLYPPRGLPLLLYGETGVGKSYLARSLYQAARKEGRFKDSAPFIAFNCSEYAQNPELLVSQLFGVKKGAFTGADADRTGLVERAEGGVLFLDEIHRLPPAGQEMLFYLIDRGTFRRLGETTTDRTADVRLIGATTGSPEEALLPTLYRRFSVQLSLPPLRQRTRIERERLLDTFLQAEAEQMRVQLSIAPECRSALLSYECQGNIGQLKSDVQIACARAFLRHLRSRGDRDDSVKLETGDLPDAVRAAIPSPPPAVTPDPSIHLQDRLPGEMNHLPNVYEQLTRRERELSLQGMEPEKADQELERVVNQYIHALMETSRIQPGDCTGGKRLLGEEWMNTLQNALEKARPFLPEPITDQQTIALGLHLQAFMNRPRGRQNTLPALPPDSDRYLDAAHVLAEALEEETNVRFPREEVQLIALLLSSRSRPSAEEKRVAVLVAAHGDSSARSMADVTNTFLGRSAVHSVDMPLYQPPEVAYRRIAQKVKEIDRGAGVLILVDMGSLTTMGEAVRREAGLPVEIIPQTHLPMVIEAGRKSLLPENDLSTLAESVRLAARSGFPPGYSFSGKGFDPPQKRMIATVCLTGEGAAVLLENWLREHLRPQDSDVWIRSLHLEPNTRSSLLLQHLASEHRLIAVVGTISPELDGVPFLPAWELLQPEGIDRLWSLLDATPASSVSPASDSGKETISREEIPSLVEQGLLETITHLNPRLFVQVMDREMAPLCRRRSLEPERELGLWMHVGVMTDHLLKQRLKGEKEESDFPPEENPNELGPIHPAAVDDWSRVLQALTETFALPFPSGTAEFLSRLSG</sequence>
<evidence type="ECO:0000256" key="5">
    <source>
        <dbReference type="SAM" id="MobiDB-lite"/>
    </source>
</evidence>
<dbReference type="AlphaFoldDB" id="A0A235B3V4"/>
<keyword evidence="1" id="KW-0808">Transferase</keyword>
<dbReference type="PANTHER" id="PTHR32071">
    <property type="entry name" value="TRANSCRIPTIONAL REGULATORY PROTEIN"/>
    <property type="match status" value="1"/>
</dbReference>
<keyword evidence="4" id="KW-0238">DNA-binding</keyword>
<dbReference type="Pfam" id="PF00158">
    <property type="entry name" value="Sigma54_activat"/>
    <property type="match status" value="1"/>
</dbReference>